<dbReference type="STRING" id="13370.A0A448YN88"/>
<dbReference type="Gene3D" id="3.90.930.12">
    <property type="entry name" value="Ribosomal protein L6, alpha-beta domain"/>
    <property type="match status" value="2"/>
</dbReference>
<dbReference type="Pfam" id="PF00347">
    <property type="entry name" value="Ribosomal_L6"/>
    <property type="match status" value="2"/>
</dbReference>
<protein>
    <submittedName>
        <fullName evidence="5">DEKNAAC103320</fullName>
    </submittedName>
</protein>
<dbReference type="GO" id="GO:0003735">
    <property type="term" value="F:structural constituent of ribosome"/>
    <property type="evidence" value="ECO:0007669"/>
    <property type="project" value="InterPro"/>
</dbReference>
<dbReference type="InterPro" id="IPR002359">
    <property type="entry name" value="Ribosomal_uL6_CS2"/>
</dbReference>
<dbReference type="FunFam" id="3.90.930.12:FF:000004">
    <property type="entry name" value="60S ribosomal protein L9"/>
    <property type="match status" value="1"/>
</dbReference>
<dbReference type="InterPro" id="IPR020040">
    <property type="entry name" value="Ribosomal_uL6_a/b-dom"/>
</dbReference>
<dbReference type="AlphaFoldDB" id="A0A448YN88"/>
<evidence type="ECO:0000256" key="3">
    <source>
        <dbReference type="ARBA" id="ARBA00023274"/>
    </source>
</evidence>
<dbReference type="GO" id="GO:0022625">
    <property type="term" value="C:cytosolic large ribosomal subunit"/>
    <property type="evidence" value="ECO:0007669"/>
    <property type="project" value="TreeGrafter"/>
</dbReference>
<comment type="similarity">
    <text evidence="1">Belongs to the universal ribosomal protein uL6 family.</text>
</comment>
<dbReference type="Proteomes" id="UP000290900">
    <property type="component" value="Unassembled WGS sequence"/>
</dbReference>
<dbReference type="PANTHER" id="PTHR11655">
    <property type="entry name" value="60S/50S RIBOSOMAL PROTEIN L6/L9"/>
    <property type="match status" value="1"/>
</dbReference>
<dbReference type="PIRSF" id="PIRSF002162">
    <property type="entry name" value="Ribosomal_L6"/>
    <property type="match status" value="1"/>
</dbReference>
<dbReference type="InterPro" id="IPR000702">
    <property type="entry name" value="Ribosomal_uL6-like"/>
</dbReference>
<dbReference type="FunCoup" id="A0A448YN88">
    <property type="interactions" value="959"/>
</dbReference>
<reference evidence="5 6" key="1">
    <citation type="submission" date="2018-12" db="EMBL/GenBank/DDBJ databases">
        <authorList>
            <person name="Tiukova I."/>
            <person name="Dainat J."/>
        </authorList>
    </citation>
    <scope>NUCLEOTIDE SEQUENCE [LARGE SCALE GENOMIC DNA]</scope>
</reference>
<dbReference type="GO" id="GO:0002181">
    <property type="term" value="P:cytoplasmic translation"/>
    <property type="evidence" value="ECO:0007669"/>
    <property type="project" value="TreeGrafter"/>
</dbReference>
<dbReference type="OrthoDB" id="10252633at2759"/>
<dbReference type="PANTHER" id="PTHR11655:SF16">
    <property type="entry name" value="60S RIBOSOMAL PROTEIN L9"/>
    <property type="match status" value="1"/>
</dbReference>
<keyword evidence="3" id="KW-0687">Ribonucleoprotein</keyword>
<organism evidence="5 6">
    <name type="scientific">Brettanomyces naardenensis</name>
    <name type="common">Yeast</name>
    <dbReference type="NCBI Taxonomy" id="13370"/>
    <lineage>
        <taxon>Eukaryota</taxon>
        <taxon>Fungi</taxon>
        <taxon>Dikarya</taxon>
        <taxon>Ascomycota</taxon>
        <taxon>Saccharomycotina</taxon>
        <taxon>Pichiomycetes</taxon>
        <taxon>Pichiales</taxon>
        <taxon>Pichiaceae</taxon>
        <taxon>Brettanomyces</taxon>
    </lineage>
</organism>
<dbReference type="GO" id="GO:0019843">
    <property type="term" value="F:rRNA binding"/>
    <property type="evidence" value="ECO:0007669"/>
    <property type="project" value="InterPro"/>
</dbReference>
<dbReference type="EMBL" id="CAACVR010000023">
    <property type="protein sequence ID" value="VEU22361.1"/>
    <property type="molecule type" value="Genomic_DNA"/>
</dbReference>
<accession>A0A448YN88</accession>
<sequence length="192" mass="21747">MKYISSVQTIDVPDDVTVTIKARHIVVTGPRGTLKKELNHIDVMFKKISKNLIEAHVHNGDRLHVAKLRTVRSLVQNMISGVTVGYKYKLRMVYAHFPINVSIANEDGTEYVEIRNFLGEKRLRRVTVPKGVEAEISKATKDELIVSGNSVEEVSQTCADIQQICRVRNKDIRKFLDGIYVSEKGHIVEDAY</sequence>
<feature type="domain" description="Large ribosomal subunit protein uL6 alpha-beta" evidence="4">
    <location>
        <begin position="12"/>
        <end position="85"/>
    </location>
</feature>
<dbReference type="InterPro" id="IPR036789">
    <property type="entry name" value="Ribosomal_uL6-like_a/b-dom_sf"/>
</dbReference>
<gene>
    <name evidence="5" type="ORF">BRENAR_LOCUS3092</name>
</gene>
<evidence type="ECO:0000256" key="1">
    <source>
        <dbReference type="ARBA" id="ARBA00009356"/>
    </source>
</evidence>
<dbReference type="SUPFAM" id="SSF56053">
    <property type="entry name" value="Ribosomal protein L6"/>
    <property type="match status" value="2"/>
</dbReference>
<evidence type="ECO:0000313" key="5">
    <source>
        <dbReference type="EMBL" id="VEU22361.1"/>
    </source>
</evidence>
<keyword evidence="2" id="KW-0689">Ribosomal protein</keyword>
<dbReference type="FunFam" id="3.90.930.12:FF:000003">
    <property type="entry name" value="60S ribosomal protein L9"/>
    <property type="match status" value="1"/>
</dbReference>
<name>A0A448YN88_BRENA</name>
<dbReference type="InParanoid" id="A0A448YN88"/>
<evidence type="ECO:0000313" key="6">
    <source>
        <dbReference type="Proteomes" id="UP000290900"/>
    </source>
</evidence>
<evidence type="ECO:0000256" key="2">
    <source>
        <dbReference type="ARBA" id="ARBA00022980"/>
    </source>
</evidence>
<keyword evidence="6" id="KW-1185">Reference proteome</keyword>
<proteinExistence type="inferred from homology"/>
<evidence type="ECO:0000259" key="4">
    <source>
        <dbReference type="Pfam" id="PF00347"/>
    </source>
</evidence>
<dbReference type="PROSITE" id="PS00700">
    <property type="entry name" value="RIBOSOMAL_L6_2"/>
    <property type="match status" value="1"/>
</dbReference>
<feature type="domain" description="Large ribosomal subunit protein uL6 alpha-beta" evidence="4">
    <location>
        <begin position="97"/>
        <end position="178"/>
    </location>
</feature>